<sequence length="87" mass="10416">MNLYKYLLSKDKEWLKENKKFLSGDAINFLEVMSDKFPNGVLDLNNFELSDDNIKIIEFMFDELENLINEQKNELMKIKQSYIKDET</sequence>
<keyword evidence="1" id="KW-0175">Coiled coil</keyword>
<reference evidence="2 3" key="1">
    <citation type="submission" date="2023-11" db="EMBL/GenBank/DDBJ databases">
        <title>First isolation, identification, and characterization of non-pathogenic Epilithonimonas ginsengisoli isolated from diseased farmed rainbow trout (Oncorhynchus mykiss) in Chile.</title>
        <authorList>
            <person name="Miranda C.D."/>
            <person name="Irgang R."/>
            <person name="Concha C."/>
            <person name="Rojas R."/>
            <person name="Avendano R."/>
        </authorList>
    </citation>
    <scope>NUCLEOTIDE SEQUENCE [LARGE SCALE GENOMIC DNA]</scope>
    <source>
        <strain evidence="2 3">FP99</strain>
    </source>
</reference>
<evidence type="ECO:0000313" key="3">
    <source>
        <dbReference type="Proteomes" id="UP001204439"/>
    </source>
</evidence>
<comment type="caution">
    <text evidence="2">The sequence shown here is derived from an EMBL/GenBank/DDBJ whole genome shotgun (WGS) entry which is preliminary data.</text>
</comment>
<dbReference type="EMBL" id="JAMXLT020000018">
    <property type="protein sequence ID" value="MDW8549458.1"/>
    <property type="molecule type" value="Genomic_DNA"/>
</dbReference>
<organism evidence="2 3">
    <name type="scientific">Epilithonimonas ginsengisoli</name>
    <dbReference type="NCBI Taxonomy" id="1245592"/>
    <lineage>
        <taxon>Bacteria</taxon>
        <taxon>Pseudomonadati</taxon>
        <taxon>Bacteroidota</taxon>
        <taxon>Flavobacteriia</taxon>
        <taxon>Flavobacteriales</taxon>
        <taxon>Weeksellaceae</taxon>
        <taxon>Chryseobacterium group</taxon>
        <taxon>Epilithonimonas</taxon>
    </lineage>
</organism>
<proteinExistence type="predicted"/>
<evidence type="ECO:0000256" key="1">
    <source>
        <dbReference type="SAM" id="Coils"/>
    </source>
</evidence>
<dbReference type="Proteomes" id="UP001204439">
    <property type="component" value="Unassembled WGS sequence"/>
</dbReference>
<keyword evidence="3" id="KW-1185">Reference proteome</keyword>
<protein>
    <submittedName>
        <fullName evidence="2">Uncharacterized protein</fullName>
    </submittedName>
</protein>
<gene>
    <name evidence="2" type="ORF">NG800_011085</name>
</gene>
<accession>A0ABU4JIF8</accession>
<dbReference type="RefSeq" id="WP_063970316.1">
    <property type="nucleotide sequence ID" value="NZ_JAMXLT020000018.1"/>
</dbReference>
<name>A0ABU4JIF8_9FLAO</name>
<feature type="coiled-coil region" evidence="1">
    <location>
        <begin position="54"/>
        <end position="81"/>
    </location>
</feature>
<evidence type="ECO:0000313" key="2">
    <source>
        <dbReference type="EMBL" id="MDW8549458.1"/>
    </source>
</evidence>